<name>A0A158KF11_9BURK</name>
<dbReference type="EMBL" id="FCNZ02000055">
    <property type="protein sequence ID" value="SAL79712.1"/>
    <property type="molecule type" value="Genomic_DNA"/>
</dbReference>
<dbReference type="AlphaFoldDB" id="A0A158KF11"/>
<reference evidence="1" key="1">
    <citation type="submission" date="2016-01" db="EMBL/GenBank/DDBJ databases">
        <authorList>
            <person name="Peeters Charlotte."/>
        </authorList>
    </citation>
    <scope>NUCLEOTIDE SEQUENCE</scope>
    <source>
        <strain evidence="1">LMG 22936</strain>
    </source>
</reference>
<dbReference type="Proteomes" id="UP000054717">
    <property type="component" value="Unassembled WGS sequence"/>
</dbReference>
<keyword evidence="2" id="KW-1185">Reference proteome</keyword>
<gene>
    <name evidence="1" type="ORF">AWB66_06102</name>
</gene>
<protein>
    <submittedName>
        <fullName evidence="1">Uncharacterized protein</fullName>
    </submittedName>
</protein>
<organism evidence="1 2">
    <name type="scientific">Caballeronia telluris</name>
    <dbReference type="NCBI Taxonomy" id="326475"/>
    <lineage>
        <taxon>Bacteria</taxon>
        <taxon>Pseudomonadati</taxon>
        <taxon>Pseudomonadota</taxon>
        <taxon>Betaproteobacteria</taxon>
        <taxon>Burkholderiales</taxon>
        <taxon>Burkholderiaceae</taxon>
        <taxon>Caballeronia</taxon>
    </lineage>
</organism>
<comment type="caution">
    <text evidence="1">The sequence shown here is derived from an EMBL/GenBank/DDBJ whole genome shotgun (WGS) entry which is preliminary data.</text>
</comment>
<accession>A0A158KF11</accession>
<evidence type="ECO:0000313" key="2">
    <source>
        <dbReference type="Proteomes" id="UP000054717"/>
    </source>
</evidence>
<proteinExistence type="predicted"/>
<sequence length="265" mass="30151">MSGTCSRQSMPRVRDMRVLWPWRSEANQLAAQFARRLSLHSRVKGFMRCVLGWVGRYIRLSVPDIGWGDQTAGLQLVEDLQPKLGAFATHLHQTTPLIVHGVWCQREQSRSRRERKFAEIDGPVDIIKVDSHEVEVARQGTRYSQQFVEVRGTRSGGRTAFVLAHPYVEGIPLSVVNIAARVFFEAIRNDQDKYCGILRITIENMNLYVGWYSSVGLAKASRRISADQYRCNAALSQSRRNSLITNAAPARRVLQKTLRLCPRRS</sequence>
<evidence type="ECO:0000313" key="1">
    <source>
        <dbReference type="EMBL" id="SAL79712.1"/>
    </source>
</evidence>